<dbReference type="InterPro" id="IPR050638">
    <property type="entry name" value="AA-Vitamin_Transporters"/>
</dbReference>
<gene>
    <name evidence="8" type="ORF">QNM18_12785</name>
</gene>
<proteinExistence type="inferred from homology"/>
<feature type="transmembrane region" description="Helical" evidence="6">
    <location>
        <begin position="123"/>
        <end position="140"/>
    </location>
</feature>
<evidence type="ECO:0000256" key="4">
    <source>
        <dbReference type="ARBA" id="ARBA00022989"/>
    </source>
</evidence>
<dbReference type="InterPro" id="IPR037185">
    <property type="entry name" value="EmrE-like"/>
</dbReference>
<evidence type="ECO:0000256" key="5">
    <source>
        <dbReference type="ARBA" id="ARBA00023136"/>
    </source>
</evidence>
<feature type="transmembrane region" description="Helical" evidence="6">
    <location>
        <begin position="215"/>
        <end position="233"/>
    </location>
</feature>
<feature type="transmembrane region" description="Helical" evidence="6">
    <location>
        <begin position="9"/>
        <end position="29"/>
    </location>
</feature>
<feature type="transmembrane region" description="Helical" evidence="6">
    <location>
        <begin position="66"/>
        <end position="84"/>
    </location>
</feature>
<feature type="domain" description="EamA" evidence="7">
    <location>
        <begin position="152"/>
        <end position="279"/>
    </location>
</feature>
<keyword evidence="5 6" id="KW-0472">Membrane</keyword>
<keyword evidence="3 6" id="KW-0812">Transmembrane</keyword>
<feature type="transmembrane region" description="Helical" evidence="6">
    <location>
        <begin position="245"/>
        <end position="261"/>
    </location>
</feature>
<evidence type="ECO:0000256" key="6">
    <source>
        <dbReference type="SAM" id="Phobius"/>
    </source>
</evidence>
<name>A0ABT7ELL7_9GAMM</name>
<feature type="domain" description="EamA" evidence="7">
    <location>
        <begin position="10"/>
        <end position="137"/>
    </location>
</feature>
<keyword evidence="9" id="KW-1185">Reference proteome</keyword>
<dbReference type="EMBL" id="JASJUT010000004">
    <property type="protein sequence ID" value="MDK2595928.1"/>
    <property type="molecule type" value="Genomic_DNA"/>
</dbReference>
<comment type="subcellular location">
    <subcellularLocation>
        <location evidence="1">Membrane</location>
        <topology evidence="1">Multi-pass membrane protein</topology>
    </subcellularLocation>
</comment>
<evidence type="ECO:0000256" key="2">
    <source>
        <dbReference type="ARBA" id="ARBA00007362"/>
    </source>
</evidence>
<reference evidence="8 9" key="1">
    <citation type="submission" date="2023-05" db="EMBL/GenBank/DDBJ databases">
        <title>Pseudoalteromonas ardens sp. nov., Pseudoalteromonas obscura sp. nov., and Pseudoalteromonas umbrosa sp. nov., isolated from the coral Montipora capitata.</title>
        <authorList>
            <person name="Thomas E.M."/>
            <person name="Smith E.M."/>
            <person name="Papke E."/>
            <person name="Shlafstein M.D."/>
            <person name="Oline D.K."/>
            <person name="Videau P."/>
            <person name="Saw J.H."/>
            <person name="Strangman W.K."/>
            <person name="Ushijima B."/>
        </authorList>
    </citation>
    <scope>NUCLEOTIDE SEQUENCE [LARGE SCALE GENOMIC DNA]</scope>
    <source>
        <strain evidence="8 9">P94</strain>
    </source>
</reference>
<feature type="transmembrane region" description="Helical" evidence="6">
    <location>
        <begin position="96"/>
        <end position="116"/>
    </location>
</feature>
<accession>A0ABT7ELL7</accession>
<organism evidence="8 9">
    <name type="scientific">Pseudoalteromonas obscura</name>
    <dbReference type="NCBI Taxonomy" id="3048491"/>
    <lineage>
        <taxon>Bacteria</taxon>
        <taxon>Pseudomonadati</taxon>
        <taxon>Pseudomonadota</taxon>
        <taxon>Gammaproteobacteria</taxon>
        <taxon>Alteromonadales</taxon>
        <taxon>Pseudoalteromonadaceae</taxon>
        <taxon>Pseudoalteromonas</taxon>
    </lineage>
</organism>
<dbReference type="PANTHER" id="PTHR32322:SF2">
    <property type="entry name" value="EAMA DOMAIN-CONTAINING PROTEIN"/>
    <property type="match status" value="1"/>
</dbReference>
<dbReference type="Pfam" id="PF00892">
    <property type="entry name" value="EamA"/>
    <property type="match status" value="2"/>
</dbReference>
<evidence type="ECO:0000259" key="7">
    <source>
        <dbReference type="Pfam" id="PF00892"/>
    </source>
</evidence>
<comment type="similarity">
    <text evidence="2">Belongs to the EamA transporter family.</text>
</comment>
<feature type="transmembrane region" description="Helical" evidence="6">
    <location>
        <begin position="152"/>
        <end position="171"/>
    </location>
</feature>
<dbReference type="RefSeq" id="WP_284137436.1">
    <property type="nucleotide sequence ID" value="NZ_JASJUT010000004.1"/>
</dbReference>
<dbReference type="Proteomes" id="UP001231915">
    <property type="component" value="Unassembled WGS sequence"/>
</dbReference>
<evidence type="ECO:0000256" key="1">
    <source>
        <dbReference type="ARBA" id="ARBA00004141"/>
    </source>
</evidence>
<feature type="transmembrane region" description="Helical" evidence="6">
    <location>
        <begin position="178"/>
        <end position="203"/>
    </location>
</feature>
<protein>
    <submittedName>
        <fullName evidence="8">DMT family transporter</fullName>
    </submittedName>
</protein>
<feature type="transmembrane region" description="Helical" evidence="6">
    <location>
        <begin position="267"/>
        <end position="284"/>
    </location>
</feature>
<evidence type="ECO:0000256" key="3">
    <source>
        <dbReference type="ARBA" id="ARBA00022692"/>
    </source>
</evidence>
<comment type="caution">
    <text evidence="8">The sequence shown here is derived from an EMBL/GenBank/DDBJ whole genome shotgun (WGS) entry which is preliminary data.</text>
</comment>
<keyword evidence="4 6" id="KW-1133">Transmembrane helix</keyword>
<evidence type="ECO:0000313" key="9">
    <source>
        <dbReference type="Proteomes" id="UP001231915"/>
    </source>
</evidence>
<evidence type="ECO:0000313" key="8">
    <source>
        <dbReference type="EMBL" id="MDK2595928.1"/>
    </source>
</evidence>
<dbReference type="InterPro" id="IPR000620">
    <property type="entry name" value="EamA_dom"/>
</dbReference>
<dbReference type="SUPFAM" id="SSF103481">
    <property type="entry name" value="Multidrug resistance efflux transporter EmrE"/>
    <property type="match status" value="1"/>
</dbReference>
<dbReference type="PANTHER" id="PTHR32322">
    <property type="entry name" value="INNER MEMBRANE TRANSPORTER"/>
    <property type="match status" value="1"/>
</dbReference>
<sequence length="288" mass="32089">MNHSVTQPILMLVWVGLLSSSFVVSGKLLPYASPITATCLRFILTSLCLAPLIWRSGIARLTAKQVVQYTLISSFLVAFFVGLFESLKTTSAEKTAVIYTLLPPMSVILSFVFIGIKTRISQLFGFLIGTASAIWMLVNGQKDLMILSAWQYGDSIFLIACFCLAMHVLLIKKWATALPALISTFYIVTLGSVLLVPVMLLYGDLTNLVWQSYTFWTWLIYLTLFTTLGTFFLQQHLLKQVSPNTFLAMTYLVPAFVLFFQGGIFQFLLSIPALLVASFALYLISRAP</sequence>